<dbReference type="AlphaFoldDB" id="A0A840LC97"/>
<reference evidence="2 3" key="1">
    <citation type="submission" date="2020-08" db="EMBL/GenBank/DDBJ databases">
        <title>Functional genomics of gut bacteria from endangered species of beetles.</title>
        <authorList>
            <person name="Carlos-Shanley C."/>
        </authorList>
    </citation>
    <scope>NUCLEOTIDE SEQUENCE [LARGE SCALE GENOMIC DNA]</scope>
    <source>
        <strain evidence="2 3">S00239</strain>
    </source>
</reference>
<accession>A0A840LC97</accession>
<evidence type="ECO:0000259" key="1">
    <source>
        <dbReference type="Pfam" id="PF03050"/>
    </source>
</evidence>
<comment type="caution">
    <text evidence="2">The sequence shown here is derived from an EMBL/GenBank/DDBJ whole genome shotgun (WGS) entry which is preliminary data.</text>
</comment>
<sequence length="87" mass="9832">MHSLITNSGMASLLEVGCMAHARRNFYELRANRRSLIAEQVLSHFGKLYEVEREVQASALGCVDIQVMQTMEPTRLMNEVNRSASFS</sequence>
<name>A0A840LC97_9BURK</name>
<gene>
    <name evidence="2" type="ORF">HNP55_004799</name>
</gene>
<proteinExistence type="predicted"/>
<evidence type="ECO:0000313" key="2">
    <source>
        <dbReference type="EMBL" id="MBB4846244.1"/>
    </source>
</evidence>
<dbReference type="Proteomes" id="UP000562027">
    <property type="component" value="Unassembled WGS sequence"/>
</dbReference>
<dbReference type="InterPro" id="IPR004291">
    <property type="entry name" value="Transposase_IS66_central"/>
</dbReference>
<keyword evidence="3" id="KW-1185">Reference proteome</keyword>
<protein>
    <recommendedName>
        <fullName evidence="1">Transposase IS66 central domain-containing protein</fullName>
    </recommendedName>
</protein>
<evidence type="ECO:0000313" key="3">
    <source>
        <dbReference type="Proteomes" id="UP000562027"/>
    </source>
</evidence>
<organism evidence="2 3">
    <name type="scientific">Roseateles oligotrophus</name>
    <dbReference type="NCBI Taxonomy" id="1769250"/>
    <lineage>
        <taxon>Bacteria</taxon>
        <taxon>Pseudomonadati</taxon>
        <taxon>Pseudomonadota</taxon>
        <taxon>Betaproteobacteria</taxon>
        <taxon>Burkholderiales</taxon>
        <taxon>Sphaerotilaceae</taxon>
        <taxon>Roseateles</taxon>
    </lineage>
</organism>
<dbReference type="EMBL" id="JACHLP010000018">
    <property type="protein sequence ID" value="MBB4846244.1"/>
    <property type="molecule type" value="Genomic_DNA"/>
</dbReference>
<feature type="domain" description="Transposase IS66 central" evidence="1">
    <location>
        <begin position="12"/>
        <end position="58"/>
    </location>
</feature>
<dbReference type="Pfam" id="PF03050">
    <property type="entry name" value="DDE_Tnp_IS66"/>
    <property type="match status" value="1"/>
</dbReference>